<dbReference type="SUPFAM" id="SSF48452">
    <property type="entry name" value="TPR-like"/>
    <property type="match status" value="1"/>
</dbReference>
<gene>
    <name evidence="9" type="ORF">HCDG_02613</name>
</gene>
<evidence type="ECO:0000313" key="9">
    <source>
        <dbReference type="EMBL" id="EER42715.1"/>
    </source>
</evidence>
<dbReference type="Gene3D" id="3.40.50.1820">
    <property type="entry name" value="alpha/beta hydrolase"/>
    <property type="match status" value="1"/>
</dbReference>
<dbReference type="InterPro" id="IPR029058">
    <property type="entry name" value="AB_hydrolase_fold"/>
</dbReference>
<dbReference type="SUPFAM" id="SSF53474">
    <property type="entry name" value="alpha/beta-Hydrolases"/>
    <property type="match status" value="1"/>
</dbReference>
<dbReference type="PANTHER" id="PTHR48182">
    <property type="entry name" value="PROTEIN SERAC1"/>
    <property type="match status" value="1"/>
</dbReference>
<dbReference type="InterPro" id="IPR052374">
    <property type="entry name" value="SERAC1"/>
</dbReference>
<evidence type="ECO:0000256" key="4">
    <source>
        <dbReference type="ARBA" id="ARBA00022824"/>
    </source>
</evidence>
<dbReference type="Gene3D" id="3.40.50.300">
    <property type="entry name" value="P-loop containing nucleotide triphosphate hydrolases"/>
    <property type="match status" value="1"/>
</dbReference>
<dbReference type="OrthoDB" id="5086500at2759"/>
<keyword evidence="7" id="KW-0802">TPR repeat</keyword>
<keyword evidence="5" id="KW-0496">Mitochondrion</keyword>
<evidence type="ECO:0000256" key="2">
    <source>
        <dbReference type="ARBA" id="ARBA00004240"/>
    </source>
</evidence>
<name>C6H8T2_AJECH</name>
<evidence type="ECO:0000256" key="1">
    <source>
        <dbReference type="ARBA" id="ARBA00004173"/>
    </source>
</evidence>
<dbReference type="InterPro" id="IPR011990">
    <property type="entry name" value="TPR-like_helical_dom_sf"/>
</dbReference>
<organism evidence="9 10">
    <name type="scientific">Ajellomyces capsulatus (strain H143)</name>
    <name type="common">Darling's disease fungus</name>
    <name type="synonym">Histoplasma capsulatum</name>
    <dbReference type="NCBI Taxonomy" id="544712"/>
    <lineage>
        <taxon>Eukaryota</taxon>
        <taxon>Fungi</taxon>
        <taxon>Dikarya</taxon>
        <taxon>Ascomycota</taxon>
        <taxon>Pezizomycotina</taxon>
        <taxon>Eurotiomycetes</taxon>
        <taxon>Eurotiomycetidae</taxon>
        <taxon>Onygenales</taxon>
        <taxon>Ajellomycetaceae</taxon>
        <taxon>Histoplasma</taxon>
    </lineage>
</organism>
<evidence type="ECO:0000256" key="7">
    <source>
        <dbReference type="PROSITE-ProRule" id="PRU00339"/>
    </source>
</evidence>
<dbReference type="InterPro" id="IPR019734">
    <property type="entry name" value="TPR_rpt"/>
</dbReference>
<evidence type="ECO:0000256" key="8">
    <source>
        <dbReference type="SAM" id="MobiDB-lite"/>
    </source>
</evidence>
<feature type="compositionally biased region" description="Polar residues" evidence="8">
    <location>
        <begin position="60"/>
        <end position="76"/>
    </location>
</feature>
<dbReference type="SUPFAM" id="SSF52540">
    <property type="entry name" value="P-loop containing nucleoside triphosphate hydrolases"/>
    <property type="match status" value="1"/>
</dbReference>
<dbReference type="PANTHER" id="PTHR48182:SF2">
    <property type="entry name" value="PROTEIN SERAC1"/>
    <property type="match status" value="1"/>
</dbReference>
<feature type="region of interest" description="Disordered" evidence="8">
    <location>
        <begin position="32"/>
        <end position="76"/>
    </location>
</feature>
<keyword evidence="4" id="KW-0256">Endoplasmic reticulum</keyword>
<feature type="repeat" description="TPR" evidence="7">
    <location>
        <begin position="837"/>
        <end position="870"/>
    </location>
</feature>
<dbReference type="PROSITE" id="PS50005">
    <property type="entry name" value="TPR"/>
    <property type="match status" value="1"/>
</dbReference>
<dbReference type="EMBL" id="GG692421">
    <property type="protein sequence ID" value="EER42715.1"/>
    <property type="molecule type" value="Genomic_DNA"/>
</dbReference>
<sequence length="958" mass="108470">MSHPEILSNRFHKVLWMVEKLMGLFNVGRNQRQTAYNPSGRDQARERRGDPTLPDPLRSQPKTEYSGLSSENPSPVSSCPDGVELLYGCSEATIDICFVHGLTGNRDSTWTAHGQSTPWPKTLLPPRLSKIRILTYGYDAYIVRKSVASSNRLIDHATNLLNDLTADRACCTASSRPLIFITHSLGGLVCKKAILLSRNNPEAHLRGIFDHTKGIIFMGTPHKGAWMADWANIPASALGLVKSTNKSLLRILETDNQLLESIQVQFWAMVRELREGGRRLEITCFFEELPLPVVGKVVSKESATLEGYNRISIHANHRDMVKFGSAEDNGFKRLLGELIRWEAQVRSSPPSDLTRLIESKTSFQNRPTLPPPIYFNEFHVQAELPFAPSHDFYGRVHVLKSIQEDLNPGTLKKNHRYDRTVVILQGIGGIGKTQTALQYVRRNGDIYSTVFWVDISNPSTIAVSSKQIMDKLICHYAKKYPGEQNFGSIATDLEIPGQIDNQGLLTGNAAESPWQCVRKWLARDANTRWCLVVDGINNEADGDSLLKFFPACDHGHIIGTSTIRVSNFKTIEIPELEEESSVELLLHNLDSATDKEEEKYQLENAIDGLVTHSLMKIKAETASKRGRIFWIHPLVRLWARESYIKEGLVVLERDSQHLAAFERDGARSAICLVGCGLNVDGETRESYEWIYEQENRAQLDLCFDEYVPKYDLTSDAVVDKNLAWAIRQLGALKVWRTLPDDHRDVQLRMFHAMRTLAKLFTLHDSLGRSPEQINDLIDEVECGYKRLLGPLDSQHLKIQILKASRLRDQKDFDGALKMYRECMENCTKAPQPNPLSFAVIFHLAKLYQLREEWDKAQELYDKCIKLSSEHLGKDHDDTLYYFGLAGTLKEDMGDYHGASEAYLVAAEGYENIYGLASADTLRELKRLKQVYSKLDQIEDSQRTEKKIAEGDRALNREA</sequence>
<dbReference type="Gene3D" id="1.25.40.10">
    <property type="entry name" value="Tetratricopeptide repeat domain"/>
    <property type="match status" value="1"/>
</dbReference>
<evidence type="ECO:0000313" key="10">
    <source>
        <dbReference type="Proteomes" id="UP000002624"/>
    </source>
</evidence>
<proteinExistence type="predicted"/>
<dbReference type="GO" id="GO:0016020">
    <property type="term" value="C:membrane"/>
    <property type="evidence" value="ECO:0007669"/>
    <property type="project" value="UniProtKB-SubCell"/>
</dbReference>
<reference evidence="10" key="1">
    <citation type="submission" date="2009-05" db="EMBL/GenBank/DDBJ databases">
        <title>The genome sequence of Ajellomyces capsulatus strain H143.</title>
        <authorList>
            <person name="Champion M."/>
            <person name="Cuomo C.A."/>
            <person name="Ma L.-J."/>
            <person name="Henn M.R."/>
            <person name="Sil A."/>
            <person name="Goldman B."/>
            <person name="Young S.K."/>
            <person name="Kodira C.D."/>
            <person name="Zeng Q."/>
            <person name="Koehrsen M."/>
            <person name="Alvarado L."/>
            <person name="Berlin A.M."/>
            <person name="Borenstein D."/>
            <person name="Chen Z."/>
            <person name="Engels R."/>
            <person name="Freedman E."/>
            <person name="Gellesch M."/>
            <person name="Goldberg J."/>
            <person name="Griggs A."/>
            <person name="Gujja S."/>
            <person name="Heiman D.I."/>
            <person name="Hepburn T.A."/>
            <person name="Howarth C."/>
            <person name="Jen D."/>
            <person name="Larson L."/>
            <person name="Lewis B."/>
            <person name="Mehta T."/>
            <person name="Park D."/>
            <person name="Pearson M."/>
            <person name="Roberts A."/>
            <person name="Saif S."/>
            <person name="Shea T.D."/>
            <person name="Shenoy N."/>
            <person name="Sisk P."/>
            <person name="Stolte C."/>
            <person name="Sykes S."/>
            <person name="Walk T."/>
            <person name="White J."/>
            <person name="Yandava C."/>
            <person name="Klein B."/>
            <person name="McEwen J.G."/>
            <person name="Puccia R."/>
            <person name="Goldman G.H."/>
            <person name="Felipe M.S."/>
            <person name="Nino-Vega G."/>
            <person name="San-Blas G."/>
            <person name="Taylor J.W."/>
            <person name="Mendoza L."/>
            <person name="Galagan J.E."/>
            <person name="Nusbaum C."/>
            <person name="Birren B.W."/>
        </authorList>
    </citation>
    <scope>NUCLEOTIDE SEQUENCE [LARGE SCALE GENOMIC DNA]</scope>
    <source>
        <strain evidence="10">H143</strain>
    </source>
</reference>
<dbReference type="GO" id="GO:0005783">
    <property type="term" value="C:endoplasmic reticulum"/>
    <property type="evidence" value="ECO:0007669"/>
    <property type="project" value="UniProtKB-SubCell"/>
</dbReference>
<dbReference type="HOGENOM" id="CLU_000288_125_13_1"/>
<evidence type="ECO:0000256" key="5">
    <source>
        <dbReference type="ARBA" id="ARBA00023128"/>
    </source>
</evidence>
<dbReference type="Proteomes" id="UP000002624">
    <property type="component" value="Unassembled WGS sequence"/>
</dbReference>
<evidence type="ECO:0000256" key="3">
    <source>
        <dbReference type="ARBA" id="ARBA00004370"/>
    </source>
</evidence>
<comment type="subcellular location">
    <subcellularLocation>
        <location evidence="2">Endoplasmic reticulum</location>
    </subcellularLocation>
    <subcellularLocation>
        <location evidence="3">Membrane</location>
    </subcellularLocation>
    <subcellularLocation>
        <location evidence="1">Mitochondrion</location>
    </subcellularLocation>
</comment>
<dbReference type="AlphaFoldDB" id="C6H8T2"/>
<evidence type="ECO:0000256" key="6">
    <source>
        <dbReference type="ARBA" id="ARBA00023136"/>
    </source>
</evidence>
<dbReference type="Pfam" id="PF13424">
    <property type="entry name" value="TPR_12"/>
    <property type="match status" value="1"/>
</dbReference>
<accession>C6H8T2</accession>
<protein>
    <submittedName>
        <fullName evidence="9">Uncharacterized protein</fullName>
    </submittedName>
</protein>
<dbReference type="VEuPathDB" id="FungiDB:HCDG_02613"/>
<dbReference type="GO" id="GO:0005739">
    <property type="term" value="C:mitochondrion"/>
    <property type="evidence" value="ECO:0007669"/>
    <property type="project" value="UniProtKB-SubCell"/>
</dbReference>
<dbReference type="InterPro" id="IPR027417">
    <property type="entry name" value="P-loop_NTPase"/>
</dbReference>
<keyword evidence="6" id="KW-0472">Membrane</keyword>